<dbReference type="Proteomes" id="UP000237056">
    <property type="component" value="Unassembled WGS sequence"/>
</dbReference>
<evidence type="ECO:0008006" key="3">
    <source>
        <dbReference type="Google" id="ProtNLM"/>
    </source>
</evidence>
<dbReference type="Gene3D" id="3.10.450.50">
    <property type="match status" value="1"/>
</dbReference>
<dbReference type="InterPro" id="IPR032710">
    <property type="entry name" value="NTF2-like_dom_sf"/>
</dbReference>
<proteinExistence type="predicted"/>
<sequence>MKNLFLFLALVFITQNSFSQKKESENSVQIKNVISTFMQCLVKKDSVKFYNLFYDKPEKVVWCGVFKEKTQQERLKKDSSKKDNFSGDYKTFYRSISDSGTDEEKFYNIIIKEDGAIATVIFDYSFWENNVKINWGKESWGLMKINGEWKITSVIFSYETEKYNPEPKKRK</sequence>
<dbReference type="RefSeq" id="WP_103726475.1">
    <property type="nucleotide sequence ID" value="NZ_PQNY01000011.1"/>
</dbReference>
<comment type="caution">
    <text evidence="1">The sequence shown here is derived from an EMBL/GenBank/DDBJ whole genome shotgun (WGS) entry which is preliminary data.</text>
</comment>
<dbReference type="AlphaFoldDB" id="A0A2S4N6N0"/>
<protein>
    <recommendedName>
        <fullName evidence="3">Lumazine-binding protein</fullName>
    </recommendedName>
</protein>
<gene>
    <name evidence="1" type="ORF">Q361_11185</name>
</gene>
<dbReference type="SUPFAM" id="SSF54427">
    <property type="entry name" value="NTF2-like"/>
    <property type="match status" value="1"/>
</dbReference>
<evidence type="ECO:0000313" key="1">
    <source>
        <dbReference type="EMBL" id="POS01374.1"/>
    </source>
</evidence>
<keyword evidence="2" id="KW-1185">Reference proteome</keyword>
<evidence type="ECO:0000313" key="2">
    <source>
        <dbReference type="Proteomes" id="UP000237056"/>
    </source>
</evidence>
<name>A0A2S4N6N0_9FLAO</name>
<dbReference type="OrthoDB" id="760475at2"/>
<reference evidence="1 2" key="1">
    <citation type="submission" date="2018-01" db="EMBL/GenBank/DDBJ databases">
        <title>Genomic Encyclopedia of Type Strains, Phase I: the one thousand microbial genomes (KMG-I) project.</title>
        <authorList>
            <person name="Goeker M."/>
        </authorList>
    </citation>
    <scope>NUCLEOTIDE SEQUENCE [LARGE SCALE GENOMIC DNA]</scope>
    <source>
        <strain evidence="1 2">DSM 17960</strain>
    </source>
</reference>
<dbReference type="EMBL" id="PQNY01000011">
    <property type="protein sequence ID" value="POS01374.1"/>
    <property type="molecule type" value="Genomic_DNA"/>
</dbReference>
<organism evidence="1 2">
    <name type="scientific">Flavobacterium croceum DSM 17960</name>
    <dbReference type="NCBI Taxonomy" id="1121886"/>
    <lineage>
        <taxon>Bacteria</taxon>
        <taxon>Pseudomonadati</taxon>
        <taxon>Bacteroidota</taxon>
        <taxon>Flavobacteriia</taxon>
        <taxon>Flavobacteriales</taxon>
        <taxon>Flavobacteriaceae</taxon>
        <taxon>Flavobacterium</taxon>
    </lineage>
</organism>
<accession>A0A2S4N6N0</accession>